<dbReference type="EMBL" id="VTEV01000001">
    <property type="protein sequence ID" value="TYS70891.1"/>
    <property type="molecule type" value="Genomic_DNA"/>
</dbReference>
<name>A0A5D4T7L6_9BACI</name>
<sequence length="65" mass="7718">MFGHLDFWFGQLSKNFGQLFKNFGQFCEIFGQLSKIFGHLLWTASKITTKYLRILFCPLEISPYY</sequence>
<reference evidence="1 2" key="1">
    <citation type="submission" date="2019-08" db="EMBL/GenBank/DDBJ databases">
        <title>Bacillus genomes from the desert of Cuatro Cienegas, Coahuila.</title>
        <authorList>
            <person name="Olmedo-Alvarez G."/>
        </authorList>
    </citation>
    <scope>NUCLEOTIDE SEQUENCE [LARGE SCALE GENOMIC DNA]</scope>
    <source>
        <strain evidence="1 2">CH28_1T</strain>
    </source>
</reference>
<comment type="caution">
    <text evidence="1">The sequence shown here is derived from an EMBL/GenBank/DDBJ whole genome shotgun (WGS) entry which is preliminary data.</text>
</comment>
<dbReference type="Proteomes" id="UP000322524">
    <property type="component" value="Unassembled WGS sequence"/>
</dbReference>
<evidence type="ECO:0000313" key="1">
    <source>
        <dbReference type="EMBL" id="TYS70891.1"/>
    </source>
</evidence>
<protein>
    <submittedName>
        <fullName evidence="1">Uncharacterized protein</fullName>
    </submittedName>
</protein>
<gene>
    <name evidence="1" type="ORF">FZC76_03055</name>
</gene>
<organism evidence="1 2">
    <name type="scientific">Sutcliffiella horikoshii</name>
    <dbReference type="NCBI Taxonomy" id="79883"/>
    <lineage>
        <taxon>Bacteria</taxon>
        <taxon>Bacillati</taxon>
        <taxon>Bacillota</taxon>
        <taxon>Bacilli</taxon>
        <taxon>Bacillales</taxon>
        <taxon>Bacillaceae</taxon>
        <taxon>Sutcliffiella</taxon>
    </lineage>
</organism>
<evidence type="ECO:0000313" key="2">
    <source>
        <dbReference type="Proteomes" id="UP000322524"/>
    </source>
</evidence>
<proteinExistence type="predicted"/>
<accession>A0A5D4T7L6</accession>
<dbReference type="AlphaFoldDB" id="A0A5D4T7L6"/>